<feature type="compositionally biased region" description="Basic and acidic residues" evidence="1">
    <location>
        <begin position="1"/>
        <end position="11"/>
    </location>
</feature>
<dbReference type="EMBL" id="CALNXJ010000002">
    <property type="protein sequence ID" value="CAH3034141.1"/>
    <property type="molecule type" value="Genomic_DNA"/>
</dbReference>
<evidence type="ECO:0000256" key="1">
    <source>
        <dbReference type="SAM" id="MobiDB-lite"/>
    </source>
</evidence>
<evidence type="ECO:0000313" key="2">
    <source>
        <dbReference type="EMBL" id="CAH3034141.1"/>
    </source>
</evidence>
<proteinExistence type="predicted"/>
<evidence type="ECO:0000313" key="3">
    <source>
        <dbReference type="Proteomes" id="UP001159428"/>
    </source>
</evidence>
<name>A0AAU9VS83_9CNID</name>
<comment type="caution">
    <text evidence="2">The sequence shown here is derived from an EMBL/GenBank/DDBJ whole genome shotgun (WGS) entry which is preliminary data.</text>
</comment>
<keyword evidence="3" id="KW-1185">Reference proteome</keyword>
<protein>
    <submittedName>
        <fullName evidence="2">Uncharacterized protein</fullName>
    </submittedName>
</protein>
<sequence>MKVSKTEHDVRPVGVWSGPPKRPSEMAGRASWDTSGAEIFFVKKPLIMDKAFRNSLRLENTIKAEDCPPGMWACKKKMTISKQMLRKAVKRSKQSKRHVAKRGTNRACPPGVWSCSAQKIFKIRTRHGIMDKALKDSFRLQNLRKAEDCPPGMWACKKKMLISKQMLRTAVKRSKQSKRHVTKIETKPACPPGVWSCSAKKQSKIRRAAGSYPPIWTR</sequence>
<accession>A0AAU9VS83</accession>
<reference evidence="2 3" key="1">
    <citation type="submission" date="2022-05" db="EMBL/GenBank/DDBJ databases">
        <authorList>
            <consortium name="Genoscope - CEA"/>
            <person name="William W."/>
        </authorList>
    </citation>
    <scope>NUCLEOTIDE SEQUENCE [LARGE SCALE GENOMIC DNA]</scope>
</reference>
<dbReference type="Proteomes" id="UP001159428">
    <property type="component" value="Unassembled WGS sequence"/>
</dbReference>
<feature type="region of interest" description="Disordered" evidence="1">
    <location>
        <begin position="1"/>
        <end position="30"/>
    </location>
</feature>
<dbReference type="AlphaFoldDB" id="A0AAU9VS83"/>
<gene>
    <name evidence="2" type="ORF">PMEA_00010495</name>
</gene>
<organism evidence="2 3">
    <name type="scientific">Pocillopora meandrina</name>
    <dbReference type="NCBI Taxonomy" id="46732"/>
    <lineage>
        <taxon>Eukaryota</taxon>
        <taxon>Metazoa</taxon>
        <taxon>Cnidaria</taxon>
        <taxon>Anthozoa</taxon>
        <taxon>Hexacorallia</taxon>
        <taxon>Scleractinia</taxon>
        <taxon>Astrocoeniina</taxon>
        <taxon>Pocilloporidae</taxon>
        <taxon>Pocillopora</taxon>
    </lineage>
</organism>